<dbReference type="PROSITE" id="PS50262">
    <property type="entry name" value="G_PROTEIN_RECEP_F1_2"/>
    <property type="match status" value="1"/>
</dbReference>
<dbReference type="InterPro" id="IPR017452">
    <property type="entry name" value="GPCR_Rhodpsn_7TM"/>
</dbReference>
<evidence type="ECO:0000256" key="2">
    <source>
        <dbReference type="ARBA" id="ARBA00022475"/>
    </source>
</evidence>
<feature type="transmembrane region" description="Helical" evidence="14">
    <location>
        <begin position="265"/>
        <end position="288"/>
    </location>
</feature>
<accession>A0A8C4RWG2</accession>
<feature type="transmembrane region" description="Helical" evidence="14">
    <location>
        <begin position="194"/>
        <end position="213"/>
    </location>
</feature>
<evidence type="ECO:0000313" key="16">
    <source>
        <dbReference type="Ensembl" id="ENSECRP00000007832.1"/>
    </source>
</evidence>
<keyword evidence="7 13" id="KW-0297">G-protein coupled receptor</keyword>
<evidence type="ECO:0000256" key="7">
    <source>
        <dbReference type="ARBA" id="ARBA00023040"/>
    </source>
</evidence>
<evidence type="ECO:0000256" key="3">
    <source>
        <dbReference type="ARBA" id="ARBA00022606"/>
    </source>
</evidence>
<dbReference type="GO" id="GO:0004984">
    <property type="term" value="F:olfactory receptor activity"/>
    <property type="evidence" value="ECO:0007669"/>
    <property type="project" value="InterPro"/>
</dbReference>
<dbReference type="FunFam" id="1.20.1070.10:FF:000024">
    <property type="entry name" value="Olfactory receptor"/>
    <property type="match status" value="1"/>
</dbReference>
<keyword evidence="2 14" id="KW-1003">Cell membrane</keyword>
<dbReference type="InterPro" id="IPR000725">
    <property type="entry name" value="Olfact_rcpt"/>
</dbReference>
<dbReference type="PRINTS" id="PR00237">
    <property type="entry name" value="GPCRRHODOPSN"/>
</dbReference>
<evidence type="ECO:0000256" key="13">
    <source>
        <dbReference type="RuleBase" id="RU000688"/>
    </source>
</evidence>
<organism evidence="16 17">
    <name type="scientific">Erpetoichthys calabaricus</name>
    <name type="common">Rope fish</name>
    <name type="synonym">Calamoichthys calabaricus</name>
    <dbReference type="NCBI Taxonomy" id="27687"/>
    <lineage>
        <taxon>Eukaryota</taxon>
        <taxon>Metazoa</taxon>
        <taxon>Chordata</taxon>
        <taxon>Craniata</taxon>
        <taxon>Vertebrata</taxon>
        <taxon>Euteleostomi</taxon>
        <taxon>Actinopterygii</taxon>
        <taxon>Polypteriformes</taxon>
        <taxon>Polypteridae</taxon>
        <taxon>Erpetoichthys</taxon>
    </lineage>
</organism>
<evidence type="ECO:0000256" key="9">
    <source>
        <dbReference type="ARBA" id="ARBA00023157"/>
    </source>
</evidence>
<dbReference type="PANTHER" id="PTHR26451:SF885">
    <property type="entry name" value="OLFACTORY RECEPTOR"/>
    <property type="match status" value="1"/>
</dbReference>
<dbReference type="PROSITE" id="PS00237">
    <property type="entry name" value="G_PROTEIN_RECEP_F1_1"/>
    <property type="match status" value="1"/>
</dbReference>
<dbReference type="InterPro" id="IPR052921">
    <property type="entry name" value="GPCR1_Superfamily_Member"/>
</dbReference>
<keyword evidence="6 14" id="KW-1133">Transmembrane helix</keyword>
<feature type="transmembrane region" description="Helical" evidence="14">
    <location>
        <begin position="139"/>
        <end position="160"/>
    </location>
</feature>
<evidence type="ECO:0000256" key="5">
    <source>
        <dbReference type="ARBA" id="ARBA00022725"/>
    </source>
</evidence>
<keyword evidence="5 14" id="KW-0552">Olfaction</keyword>
<dbReference type="SUPFAM" id="SSF81321">
    <property type="entry name" value="Family A G protein-coupled receptor-like"/>
    <property type="match status" value="1"/>
</dbReference>
<evidence type="ECO:0000256" key="14">
    <source>
        <dbReference type="RuleBase" id="RU363047"/>
    </source>
</evidence>
<dbReference type="PRINTS" id="PR00245">
    <property type="entry name" value="OLFACTORYR"/>
</dbReference>
<dbReference type="Gene3D" id="1.20.1070.10">
    <property type="entry name" value="Rhodopsin 7-helix transmembrane proteins"/>
    <property type="match status" value="1"/>
</dbReference>
<keyword evidence="11" id="KW-0325">Glycoprotein</keyword>
<protein>
    <recommendedName>
        <fullName evidence="14">Olfactory receptor</fullName>
    </recommendedName>
</protein>
<dbReference type="PANTHER" id="PTHR26451">
    <property type="entry name" value="G_PROTEIN_RECEP_F1_2 DOMAIN-CONTAINING PROTEIN"/>
    <property type="match status" value="1"/>
</dbReference>
<evidence type="ECO:0000256" key="8">
    <source>
        <dbReference type="ARBA" id="ARBA00023136"/>
    </source>
</evidence>
<evidence type="ECO:0000256" key="6">
    <source>
        <dbReference type="ARBA" id="ARBA00022989"/>
    </source>
</evidence>
<evidence type="ECO:0000256" key="10">
    <source>
        <dbReference type="ARBA" id="ARBA00023170"/>
    </source>
</evidence>
<reference evidence="16" key="2">
    <citation type="submission" date="2025-08" db="UniProtKB">
        <authorList>
            <consortium name="Ensembl"/>
        </authorList>
    </citation>
    <scope>IDENTIFICATION</scope>
</reference>
<feature type="transmembrane region" description="Helical" evidence="14">
    <location>
        <begin position="234"/>
        <end position="253"/>
    </location>
</feature>
<keyword evidence="17" id="KW-1185">Reference proteome</keyword>
<feature type="transmembrane region" description="Helical" evidence="14">
    <location>
        <begin position="96"/>
        <end position="118"/>
    </location>
</feature>
<proteinExistence type="inferred from homology"/>
<sequence>MQNSSFGTYFLLSAYGNIINSNYLYFSIVLILYLLVITLNLIFISVVYLERTLHKPMYIFMCNLSANELYGSTALYPFLLNNLLSDSHDISRISCLIQVFLIHLYGSLEFTILTVMSYDRYVSICYPLQYPVIMSPFKIGLLIVLIWVFNIFKVSITLVLTAGLPLCGNIIEKVYCDNFSVVKLACNDITSLNIYLLTNIATTVLLLIICSYVRIFQVCIKVSKNSQAKAMATCAPQMLIVINYGIACSFELIQNRFNMKHLPTMIRIILSVYFLILPPLVNPIIYGIKNQQIRMAVKKIVYTKIKRSQTCR</sequence>
<reference evidence="16" key="3">
    <citation type="submission" date="2025-09" db="UniProtKB">
        <authorList>
            <consortium name="Ensembl"/>
        </authorList>
    </citation>
    <scope>IDENTIFICATION</scope>
</reference>
<feature type="transmembrane region" description="Helical" evidence="14">
    <location>
        <begin position="56"/>
        <end position="76"/>
    </location>
</feature>
<dbReference type="Pfam" id="PF13853">
    <property type="entry name" value="7tm_4"/>
    <property type="match status" value="1"/>
</dbReference>
<feature type="transmembrane region" description="Helical" evidence="14">
    <location>
        <begin position="23"/>
        <end position="49"/>
    </location>
</feature>
<reference evidence="16" key="1">
    <citation type="submission" date="2021-06" db="EMBL/GenBank/DDBJ databases">
        <authorList>
            <consortium name="Wellcome Sanger Institute Data Sharing"/>
        </authorList>
    </citation>
    <scope>NUCLEOTIDE SEQUENCE [LARGE SCALE GENOMIC DNA]</scope>
</reference>
<dbReference type="InterPro" id="IPR000276">
    <property type="entry name" value="GPCR_Rhodpsn"/>
</dbReference>
<keyword evidence="12 13" id="KW-0807">Transducer</keyword>
<name>A0A8C4RWG2_ERPCA</name>
<evidence type="ECO:0000256" key="12">
    <source>
        <dbReference type="ARBA" id="ARBA00023224"/>
    </source>
</evidence>
<dbReference type="GO" id="GO:0005886">
    <property type="term" value="C:plasma membrane"/>
    <property type="evidence" value="ECO:0007669"/>
    <property type="project" value="UniProtKB-SubCell"/>
</dbReference>
<comment type="subcellular location">
    <subcellularLocation>
        <location evidence="1 14">Cell membrane</location>
        <topology evidence="1 14">Multi-pass membrane protein</topology>
    </subcellularLocation>
</comment>
<comment type="similarity">
    <text evidence="13">Belongs to the G-protein coupled receptor 1 family.</text>
</comment>
<keyword evidence="8 14" id="KW-0472">Membrane</keyword>
<dbReference type="Ensembl" id="ENSECRT00000007956.1">
    <property type="protein sequence ID" value="ENSECRP00000007832.1"/>
    <property type="gene ID" value="ENSECRG00000005226.1"/>
</dbReference>
<dbReference type="GO" id="GO:0005549">
    <property type="term" value="F:odorant binding"/>
    <property type="evidence" value="ECO:0007669"/>
    <property type="project" value="TreeGrafter"/>
</dbReference>
<keyword evidence="3 14" id="KW-0716">Sensory transduction</keyword>
<dbReference type="Proteomes" id="UP000694620">
    <property type="component" value="Chromosome 4"/>
</dbReference>
<evidence type="ECO:0000256" key="1">
    <source>
        <dbReference type="ARBA" id="ARBA00004651"/>
    </source>
</evidence>
<dbReference type="GeneTree" id="ENSGT01030000234640"/>
<feature type="domain" description="G-protein coupled receptors family 1 profile" evidence="15">
    <location>
        <begin position="39"/>
        <end position="286"/>
    </location>
</feature>
<evidence type="ECO:0000313" key="17">
    <source>
        <dbReference type="Proteomes" id="UP000694620"/>
    </source>
</evidence>
<keyword evidence="10 13" id="KW-0675">Receptor</keyword>
<evidence type="ECO:0000256" key="4">
    <source>
        <dbReference type="ARBA" id="ARBA00022692"/>
    </source>
</evidence>
<keyword evidence="4 13" id="KW-0812">Transmembrane</keyword>
<dbReference type="GO" id="GO:0004930">
    <property type="term" value="F:G protein-coupled receptor activity"/>
    <property type="evidence" value="ECO:0007669"/>
    <property type="project" value="UniProtKB-KW"/>
</dbReference>
<keyword evidence="9" id="KW-1015">Disulfide bond</keyword>
<evidence type="ECO:0000259" key="15">
    <source>
        <dbReference type="PROSITE" id="PS50262"/>
    </source>
</evidence>
<dbReference type="AlphaFoldDB" id="A0A8C4RWG2"/>
<evidence type="ECO:0000256" key="11">
    <source>
        <dbReference type="ARBA" id="ARBA00023180"/>
    </source>
</evidence>